<dbReference type="Proteomes" id="UP001243286">
    <property type="component" value="Unassembled WGS sequence"/>
</dbReference>
<evidence type="ECO:0008006" key="10">
    <source>
        <dbReference type="Google" id="ProtNLM"/>
    </source>
</evidence>
<dbReference type="PANTHER" id="PTHR43266:SF2">
    <property type="entry name" value="MAJOR FACILITATOR SUPERFAMILY (MFS) PROFILE DOMAIN-CONTAINING PROTEIN"/>
    <property type="match status" value="1"/>
</dbReference>
<dbReference type="InterPro" id="IPR036259">
    <property type="entry name" value="MFS_trans_sf"/>
</dbReference>
<proteinExistence type="predicted"/>
<gene>
    <name evidence="8" type="ORF">QK289_15175</name>
</gene>
<keyword evidence="3" id="KW-1003">Cell membrane</keyword>
<reference evidence="8 9" key="1">
    <citation type="submission" date="2023-04" db="EMBL/GenBank/DDBJ databases">
        <title>Antarctic isolates genomes.</title>
        <authorList>
            <person name="Dimov S.G."/>
        </authorList>
    </citation>
    <scope>NUCLEOTIDE SEQUENCE [LARGE SCALE GENOMIC DNA]</scope>
    <source>
        <strain evidence="8 9">AL19</strain>
    </source>
</reference>
<organism evidence="8 9">
    <name type="scientific">Exiguobacterium antarcticum</name>
    <dbReference type="NCBI Taxonomy" id="132920"/>
    <lineage>
        <taxon>Bacteria</taxon>
        <taxon>Bacillati</taxon>
        <taxon>Bacillota</taxon>
        <taxon>Bacilli</taxon>
        <taxon>Bacillales</taxon>
        <taxon>Bacillales Family XII. Incertae Sedis</taxon>
        <taxon>Exiguobacterium</taxon>
    </lineage>
</organism>
<dbReference type="Gene3D" id="1.20.1250.20">
    <property type="entry name" value="MFS general substrate transporter like domains"/>
    <property type="match status" value="1"/>
</dbReference>
<dbReference type="RefSeq" id="WP_051004057.1">
    <property type="nucleotide sequence ID" value="NZ_JASBQV010000037.1"/>
</dbReference>
<comment type="caution">
    <text evidence="8">The sequence shown here is derived from an EMBL/GenBank/DDBJ whole genome shotgun (WGS) entry which is preliminary data.</text>
</comment>
<evidence type="ECO:0000313" key="8">
    <source>
        <dbReference type="EMBL" id="MDI3236355.1"/>
    </source>
</evidence>
<evidence type="ECO:0000256" key="7">
    <source>
        <dbReference type="SAM" id="Phobius"/>
    </source>
</evidence>
<keyword evidence="6 7" id="KW-0472">Membrane</keyword>
<evidence type="ECO:0000256" key="1">
    <source>
        <dbReference type="ARBA" id="ARBA00004651"/>
    </source>
</evidence>
<name>A0ABT6R5X6_9BACL</name>
<evidence type="ECO:0000256" key="2">
    <source>
        <dbReference type="ARBA" id="ARBA00022448"/>
    </source>
</evidence>
<keyword evidence="9" id="KW-1185">Reference proteome</keyword>
<feature type="transmembrane region" description="Helical" evidence="7">
    <location>
        <begin position="78"/>
        <end position="103"/>
    </location>
</feature>
<feature type="transmembrane region" description="Helical" evidence="7">
    <location>
        <begin position="7"/>
        <end position="30"/>
    </location>
</feature>
<accession>A0ABT6R5X6</accession>
<dbReference type="PANTHER" id="PTHR43266">
    <property type="entry name" value="MACROLIDE-EFFLUX PROTEIN"/>
    <property type="match status" value="1"/>
</dbReference>
<evidence type="ECO:0000313" key="9">
    <source>
        <dbReference type="Proteomes" id="UP001243286"/>
    </source>
</evidence>
<keyword evidence="2" id="KW-0813">Transport</keyword>
<evidence type="ECO:0000256" key="6">
    <source>
        <dbReference type="ARBA" id="ARBA00023136"/>
    </source>
</evidence>
<feature type="transmembrane region" description="Helical" evidence="7">
    <location>
        <begin position="36"/>
        <end position="57"/>
    </location>
</feature>
<comment type="subcellular location">
    <subcellularLocation>
        <location evidence="1">Cell membrane</location>
        <topology evidence="1">Multi-pass membrane protein</topology>
    </subcellularLocation>
</comment>
<protein>
    <recommendedName>
        <fullName evidence="10">MFS transporter</fullName>
    </recommendedName>
</protein>
<keyword evidence="5 7" id="KW-1133">Transmembrane helix</keyword>
<evidence type="ECO:0000256" key="3">
    <source>
        <dbReference type="ARBA" id="ARBA00022475"/>
    </source>
</evidence>
<sequence length="107" mass="11692">MIRASILLASFGISQFGDFIYLVAINVYLYQLTGSAAAVAGLWIIGPIAALFMKFWAGSVIDRVDVRRWLIGTDIARAVLVALLPLLSTLPLIYLTLFALALVKAFF</sequence>
<evidence type="ECO:0000256" key="4">
    <source>
        <dbReference type="ARBA" id="ARBA00022692"/>
    </source>
</evidence>
<dbReference type="EMBL" id="JASBQV010000037">
    <property type="protein sequence ID" value="MDI3236355.1"/>
    <property type="molecule type" value="Genomic_DNA"/>
</dbReference>
<evidence type="ECO:0000256" key="5">
    <source>
        <dbReference type="ARBA" id="ARBA00022989"/>
    </source>
</evidence>
<dbReference type="SUPFAM" id="SSF103473">
    <property type="entry name" value="MFS general substrate transporter"/>
    <property type="match status" value="1"/>
</dbReference>
<keyword evidence="4 7" id="KW-0812">Transmembrane</keyword>